<sequence>MPSLNINLIINYQLSIINYQLMNRVKTSELDARFNIRKNARVNRLAMLGFTPDRLTKEGRFYYLTPAQVELFADFDKHIRETGGTAGYPHLVGNNIDTPALAAEPEIVADAAVAEELPAGQLATQAPDDLDPVPARTDIVASGTDEFTGEFEPAAPEQAVNKLAAHIDAKAQRKAVAIMLAENALANEYVNNPHLLDPELRSQVDSFQFTQIDPKELAASLIAAAGRQPKAA</sequence>
<accession>A0A2T1GJB7</accession>
<reference evidence="1 2" key="1">
    <citation type="submission" date="2018-03" db="EMBL/GenBank/DDBJ databases">
        <title>The ancient ancestry and fast evolution of plastids.</title>
        <authorList>
            <person name="Moore K.R."/>
            <person name="Magnabosco C."/>
            <person name="Momper L."/>
            <person name="Gold D.A."/>
            <person name="Bosak T."/>
            <person name="Fournier G.P."/>
        </authorList>
    </citation>
    <scope>NUCLEOTIDE SEQUENCE [LARGE SCALE GENOMIC DNA]</scope>
    <source>
        <strain evidence="1 2">CCALA 037</strain>
    </source>
</reference>
<evidence type="ECO:0000313" key="1">
    <source>
        <dbReference type="EMBL" id="PSB57889.1"/>
    </source>
</evidence>
<dbReference type="AlphaFoldDB" id="A0A2T1GJB7"/>
<proteinExistence type="predicted"/>
<name>A0A2T1GJB7_9CYAN</name>
<protein>
    <submittedName>
        <fullName evidence="1">Uncharacterized protein</fullName>
    </submittedName>
</protein>
<dbReference type="EMBL" id="PVWO01000057">
    <property type="protein sequence ID" value="PSB57889.1"/>
    <property type="molecule type" value="Genomic_DNA"/>
</dbReference>
<dbReference type="Proteomes" id="UP000238937">
    <property type="component" value="Unassembled WGS sequence"/>
</dbReference>
<comment type="caution">
    <text evidence="1">The sequence shown here is derived from an EMBL/GenBank/DDBJ whole genome shotgun (WGS) entry which is preliminary data.</text>
</comment>
<evidence type="ECO:0000313" key="2">
    <source>
        <dbReference type="Proteomes" id="UP000238937"/>
    </source>
</evidence>
<organism evidence="1 2">
    <name type="scientific">Chamaesiphon polymorphus CCALA 037</name>
    <dbReference type="NCBI Taxonomy" id="2107692"/>
    <lineage>
        <taxon>Bacteria</taxon>
        <taxon>Bacillati</taxon>
        <taxon>Cyanobacteriota</taxon>
        <taxon>Cyanophyceae</taxon>
        <taxon>Gomontiellales</taxon>
        <taxon>Chamaesiphonaceae</taxon>
        <taxon>Chamaesiphon</taxon>
    </lineage>
</organism>
<keyword evidence="2" id="KW-1185">Reference proteome</keyword>
<gene>
    <name evidence="1" type="ORF">C7B77_06795</name>
</gene>